<reference evidence="2" key="1">
    <citation type="submission" date="2021-02" db="EMBL/GenBank/DDBJ databases">
        <authorList>
            <person name="Nowell W R."/>
        </authorList>
    </citation>
    <scope>NUCLEOTIDE SEQUENCE</scope>
</reference>
<sequence>MASVPKIIEVYHRIDETNQHINFFIYQSDFPRKKAYLEAID</sequence>
<organism evidence="2 3">
    <name type="scientific">Rotaria socialis</name>
    <dbReference type="NCBI Taxonomy" id="392032"/>
    <lineage>
        <taxon>Eukaryota</taxon>
        <taxon>Metazoa</taxon>
        <taxon>Spiralia</taxon>
        <taxon>Gnathifera</taxon>
        <taxon>Rotifera</taxon>
        <taxon>Eurotatoria</taxon>
        <taxon>Bdelloidea</taxon>
        <taxon>Philodinida</taxon>
        <taxon>Philodinidae</taxon>
        <taxon>Rotaria</taxon>
    </lineage>
</organism>
<dbReference type="EMBL" id="CAJOBO010010914">
    <property type="protein sequence ID" value="CAF4602042.1"/>
    <property type="molecule type" value="Genomic_DNA"/>
</dbReference>
<proteinExistence type="predicted"/>
<comment type="caution">
    <text evidence="2">The sequence shown here is derived from an EMBL/GenBank/DDBJ whole genome shotgun (WGS) entry which is preliminary data.</text>
</comment>
<evidence type="ECO:0000313" key="2">
    <source>
        <dbReference type="EMBL" id="CAF4602042.1"/>
    </source>
</evidence>
<protein>
    <submittedName>
        <fullName evidence="2">Uncharacterized protein</fullName>
    </submittedName>
</protein>
<dbReference type="Proteomes" id="UP000663833">
    <property type="component" value="Unassembled WGS sequence"/>
</dbReference>
<evidence type="ECO:0000313" key="1">
    <source>
        <dbReference type="EMBL" id="CAF3438216.1"/>
    </source>
</evidence>
<dbReference type="Proteomes" id="UP000663851">
    <property type="component" value="Unassembled WGS sequence"/>
</dbReference>
<dbReference type="EMBL" id="CAJNYD010002674">
    <property type="protein sequence ID" value="CAF3438216.1"/>
    <property type="molecule type" value="Genomic_DNA"/>
</dbReference>
<dbReference type="AlphaFoldDB" id="A0A821C231"/>
<evidence type="ECO:0000313" key="3">
    <source>
        <dbReference type="Proteomes" id="UP000663851"/>
    </source>
</evidence>
<accession>A0A821C231</accession>
<gene>
    <name evidence="2" type="ORF">HFQ381_LOCUS33576</name>
    <name evidence="1" type="ORF">LUA448_LOCUS20941</name>
</gene>
<name>A0A821C231_9BILA</name>
<feature type="non-terminal residue" evidence="2">
    <location>
        <position position="41"/>
    </location>
</feature>